<organism evidence="2 3">
    <name type="scientific">Luteimonas marina</name>
    <dbReference type="NCBI Taxonomy" id="488485"/>
    <lineage>
        <taxon>Bacteria</taxon>
        <taxon>Pseudomonadati</taxon>
        <taxon>Pseudomonadota</taxon>
        <taxon>Gammaproteobacteria</taxon>
        <taxon>Lysobacterales</taxon>
        <taxon>Lysobacteraceae</taxon>
        <taxon>Luteimonas</taxon>
    </lineage>
</organism>
<reference evidence="2 3" key="1">
    <citation type="journal article" date="2008" name="Int. J. Syst. Evol. Microbiol.">
        <title>Luteimonas marina sp. nov., isolated from seawater.</title>
        <authorList>
            <person name="Baik K.S."/>
            <person name="Park S.C."/>
            <person name="Kim M.S."/>
            <person name="Kim E.M."/>
            <person name="Park C."/>
            <person name="Chun J."/>
            <person name="Seong C.N."/>
        </authorList>
    </citation>
    <scope>NUCLEOTIDE SEQUENCE [LARGE SCALE GENOMIC DNA]</scope>
    <source>
        <strain evidence="2 3">FR1330</strain>
    </source>
</reference>
<evidence type="ECO:0000256" key="1">
    <source>
        <dbReference type="SAM" id="Phobius"/>
    </source>
</evidence>
<keyword evidence="1" id="KW-0472">Membrane</keyword>
<keyword evidence="3" id="KW-1185">Reference proteome</keyword>
<sequence>MNLNCPKCGGEDTRKLTLVMDQGGAAEKGARLGMAYGYNFMLPMFTIVFAILFGIVFAMMNGYLGLIVFAGILYGGFMLRKKFKNKVKSRYAGLPAEMRQNGFQCNRCAHQFIPG</sequence>
<dbReference type="RefSeq" id="WP_146386699.1">
    <property type="nucleotide sequence ID" value="NZ_VOHK01000003.1"/>
</dbReference>
<dbReference type="Proteomes" id="UP000319980">
    <property type="component" value="Unassembled WGS sequence"/>
</dbReference>
<keyword evidence="1" id="KW-0812">Transmembrane</keyword>
<dbReference type="EMBL" id="VOHK01000003">
    <property type="protein sequence ID" value="TWT21198.1"/>
    <property type="molecule type" value="Genomic_DNA"/>
</dbReference>
<feature type="transmembrane region" description="Helical" evidence="1">
    <location>
        <begin position="36"/>
        <end position="57"/>
    </location>
</feature>
<accession>A0A5C5U5P7</accession>
<name>A0A5C5U5P7_9GAMM</name>
<dbReference type="AlphaFoldDB" id="A0A5C5U5P7"/>
<proteinExistence type="predicted"/>
<gene>
    <name evidence="2" type="ORF">FQY83_07500</name>
</gene>
<comment type="caution">
    <text evidence="2">The sequence shown here is derived from an EMBL/GenBank/DDBJ whole genome shotgun (WGS) entry which is preliminary data.</text>
</comment>
<evidence type="ECO:0000313" key="3">
    <source>
        <dbReference type="Proteomes" id="UP000319980"/>
    </source>
</evidence>
<protein>
    <submittedName>
        <fullName evidence="2">Uncharacterized protein</fullName>
    </submittedName>
</protein>
<feature type="transmembrane region" description="Helical" evidence="1">
    <location>
        <begin position="63"/>
        <end position="80"/>
    </location>
</feature>
<evidence type="ECO:0000313" key="2">
    <source>
        <dbReference type="EMBL" id="TWT21198.1"/>
    </source>
</evidence>
<keyword evidence="1" id="KW-1133">Transmembrane helix</keyword>